<feature type="compositionally biased region" description="Polar residues" evidence="1">
    <location>
        <begin position="483"/>
        <end position="493"/>
    </location>
</feature>
<dbReference type="PANTHER" id="PTHR23355:SF9">
    <property type="entry name" value="DIS3-LIKE EXONUCLEASE 2"/>
    <property type="match status" value="1"/>
</dbReference>
<reference evidence="3" key="1">
    <citation type="submission" date="2021-01" db="EMBL/GenBank/DDBJ databases">
        <title>Whole genome shotgun sequence of Demequina activiva NBRC 110675.</title>
        <authorList>
            <person name="Komaki H."/>
            <person name="Tamura T."/>
        </authorList>
    </citation>
    <scope>NUCLEOTIDE SEQUENCE</scope>
    <source>
        <strain evidence="3">NBRC 110675</strain>
    </source>
</reference>
<sequence>MRIRHHAGAAAQSVAPHVELILAEEGAIIEADDRALDEARDSARESDPAHIEDARADATDIPFVTIDPPGARDLDQALHLERTRDGHRLRYAIADVAAHVTPGGALDALAHARGSTVYCPDRRIGLHPPEMSEGHASLLAQQRTKAVMWSVVIGGDGALGDVSIERVWVRSRRQLAYGDLERPADAADKELRALLHDVGQARRAAVRAQGGVTLPLPEQEVNERDGRLYLDLRAGTAIEDDNAQLSLATGMAAARVMLAGGTGILRTMPAADDGALEQLRRQARALGVAWPRETTYAQLLDALDPTAPSTLAFLTAATRLFRGARWEPFDVHDPDLPQPDSTAHGALGAAYAHVTAPLRRLADRYAAEAALAEAQGRDVPAWVREGMVPAAADTATGARRASAVERRCVDAVESVVLASRVGEAFEGVALDDRTVQLLRPPVIARCEGEVPPGDTVVVELLRAEAPDGPVFRRVEGDQGAAGPSSTSSSRWAP</sequence>
<evidence type="ECO:0000259" key="2">
    <source>
        <dbReference type="SMART" id="SM00955"/>
    </source>
</evidence>
<protein>
    <submittedName>
        <fullName evidence="3">Ribonuclease R</fullName>
    </submittedName>
</protein>
<dbReference type="SMART" id="SM00955">
    <property type="entry name" value="RNB"/>
    <property type="match status" value="1"/>
</dbReference>
<feature type="region of interest" description="Disordered" evidence="1">
    <location>
        <begin position="471"/>
        <end position="493"/>
    </location>
</feature>
<dbReference type="InterPro" id="IPR040596">
    <property type="entry name" value="RNase_II_C_S1"/>
</dbReference>
<feature type="domain" description="RNB" evidence="2">
    <location>
        <begin position="55"/>
        <end position="376"/>
    </location>
</feature>
<dbReference type="EMBL" id="BONR01000002">
    <property type="protein sequence ID" value="GIG54565.1"/>
    <property type="molecule type" value="Genomic_DNA"/>
</dbReference>
<dbReference type="Pfam" id="PF18614">
    <property type="entry name" value="RNase_II_C_S1"/>
    <property type="match status" value="1"/>
</dbReference>
<dbReference type="AlphaFoldDB" id="A0A919UK55"/>
<dbReference type="RefSeq" id="WP_203654707.1">
    <property type="nucleotide sequence ID" value="NZ_BONR01000002.1"/>
</dbReference>
<gene>
    <name evidence="3" type="ORF">Dac01nite_13170</name>
</gene>
<name>A0A919UK55_9MICO</name>
<dbReference type="Pfam" id="PF00773">
    <property type="entry name" value="RNB"/>
    <property type="match status" value="1"/>
</dbReference>
<dbReference type="Proteomes" id="UP000652354">
    <property type="component" value="Unassembled WGS sequence"/>
</dbReference>
<comment type="caution">
    <text evidence="3">The sequence shown here is derived from an EMBL/GenBank/DDBJ whole genome shotgun (WGS) entry which is preliminary data.</text>
</comment>
<dbReference type="SUPFAM" id="SSF50249">
    <property type="entry name" value="Nucleic acid-binding proteins"/>
    <property type="match status" value="1"/>
</dbReference>
<proteinExistence type="predicted"/>
<dbReference type="InterPro" id="IPR012340">
    <property type="entry name" value="NA-bd_OB-fold"/>
</dbReference>
<dbReference type="GO" id="GO:0006402">
    <property type="term" value="P:mRNA catabolic process"/>
    <property type="evidence" value="ECO:0007669"/>
    <property type="project" value="TreeGrafter"/>
</dbReference>
<dbReference type="GO" id="GO:0004540">
    <property type="term" value="F:RNA nuclease activity"/>
    <property type="evidence" value="ECO:0007669"/>
    <property type="project" value="InterPro"/>
</dbReference>
<dbReference type="PANTHER" id="PTHR23355">
    <property type="entry name" value="RIBONUCLEASE"/>
    <property type="match status" value="1"/>
</dbReference>
<dbReference type="InterPro" id="IPR050180">
    <property type="entry name" value="RNR_Ribonuclease"/>
</dbReference>
<evidence type="ECO:0000313" key="3">
    <source>
        <dbReference type="EMBL" id="GIG54565.1"/>
    </source>
</evidence>
<keyword evidence="4" id="KW-1185">Reference proteome</keyword>
<organism evidence="3 4">
    <name type="scientific">Demequina activiva</name>
    <dbReference type="NCBI Taxonomy" id="1582364"/>
    <lineage>
        <taxon>Bacteria</taxon>
        <taxon>Bacillati</taxon>
        <taxon>Actinomycetota</taxon>
        <taxon>Actinomycetes</taxon>
        <taxon>Micrococcales</taxon>
        <taxon>Demequinaceae</taxon>
        <taxon>Demequina</taxon>
    </lineage>
</organism>
<dbReference type="GO" id="GO:0003723">
    <property type="term" value="F:RNA binding"/>
    <property type="evidence" value="ECO:0007669"/>
    <property type="project" value="InterPro"/>
</dbReference>
<evidence type="ECO:0000313" key="4">
    <source>
        <dbReference type="Proteomes" id="UP000652354"/>
    </source>
</evidence>
<accession>A0A919UK55</accession>
<evidence type="ECO:0000256" key="1">
    <source>
        <dbReference type="SAM" id="MobiDB-lite"/>
    </source>
</evidence>
<dbReference type="InterPro" id="IPR001900">
    <property type="entry name" value="RNase_II/R"/>
</dbReference>